<proteinExistence type="predicted"/>
<accession>A0A0D3CXQ2</accession>
<dbReference type="STRING" id="109376.A0A0D3CXQ2"/>
<dbReference type="Pfam" id="PF03732">
    <property type="entry name" value="Retrotrans_gag"/>
    <property type="match status" value="1"/>
</dbReference>
<reference evidence="3" key="2">
    <citation type="submission" date="2015-03" db="UniProtKB">
        <authorList>
            <consortium name="EnsemblPlants"/>
        </authorList>
    </citation>
    <scope>IDENTIFICATION</scope>
</reference>
<feature type="compositionally biased region" description="Basic and acidic residues" evidence="1">
    <location>
        <begin position="78"/>
        <end position="89"/>
    </location>
</feature>
<dbReference type="eggNOG" id="KOG0017">
    <property type="taxonomic scope" value="Eukaryota"/>
</dbReference>
<evidence type="ECO:0000256" key="1">
    <source>
        <dbReference type="SAM" id="MobiDB-lite"/>
    </source>
</evidence>
<dbReference type="Gramene" id="Bo6g095600.1">
    <property type="protein sequence ID" value="Bo6g095600.1"/>
    <property type="gene ID" value="Bo6g095600"/>
</dbReference>
<evidence type="ECO:0000313" key="4">
    <source>
        <dbReference type="Proteomes" id="UP000032141"/>
    </source>
</evidence>
<dbReference type="EnsemblPlants" id="Bo6g095600.1">
    <property type="protein sequence ID" value="Bo6g095600.1"/>
    <property type="gene ID" value="Bo6g095600"/>
</dbReference>
<dbReference type="HOGENOM" id="CLU_1339218_0_0_1"/>
<dbReference type="InterPro" id="IPR005162">
    <property type="entry name" value="Retrotrans_gag_dom"/>
</dbReference>
<name>A0A0D3CXQ2_BRAOL</name>
<evidence type="ECO:0000313" key="3">
    <source>
        <dbReference type="EnsemblPlants" id="Bo6g095600.1"/>
    </source>
</evidence>
<feature type="domain" description="Retrotransposon gag" evidence="2">
    <location>
        <begin position="137"/>
        <end position="205"/>
    </location>
</feature>
<dbReference type="PANTHER" id="PTHR35046:SF18">
    <property type="entry name" value="RNA-DIRECTED DNA POLYMERASE"/>
    <property type="match status" value="1"/>
</dbReference>
<dbReference type="AlphaFoldDB" id="A0A0D3CXQ2"/>
<dbReference type="OMA" id="HASINEM"/>
<feature type="region of interest" description="Disordered" evidence="1">
    <location>
        <begin position="55"/>
        <end position="89"/>
    </location>
</feature>
<keyword evidence="4" id="KW-1185">Reference proteome</keyword>
<protein>
    <recommendedName>
        <fullName evidence="2">Retrotransposon gag domain-containing protein</fullName>
    </recommendedName>
</protein>
<sequence>MPPKQQAPAPTNRESAEMSEFQQALLAMQENIQSTIHGSIMELGEMLSQRLTRRYPLSNDGDTEDERSVHSNPFARRGRQENINRDQPHDQRWEYSFKVDVPEFHGGPRGEALLDWIATVDEILEYKQVPEEKCVSFVAMKFRGHAASWWKQVKITRHRTGKPPIMVWTKLQKHLKATFLTHNYEHTVYNKLQNLRQGSRSVDDY</sequence>
<dbReference type="Proteomes" id="UP000032141">
    <property type="component" value="Chromosome C6"/>
</dbReference>
<organism evidence="3 4">
    <name type="scientific">Brassica oleracea var. oleracea</name>
    <dbReference type="NCBI Taxonomy" id="109376"/>
    <lineage>
        <taxon>Eukaryota</taxon>
        <taxon>Viridiplantae</taxon>
        <taxon>Streptophyta</taxon>
        <taxon>Embryophyta</taxon>
        <taxon>Tracheophyta</taxon>
        <taxon>Spermatophyta</taxon>
        <taxon>Magnoliopsida</taxon>
        <taxon>eudicotyledons</taxon>
        <taxon>Gunneridae</taxon>
        <taxon>Pentapetalae</taxon>
        <taxon>rosids</taxon>
        <taxon>malvids</taxon>
        <taxon>Brassicales</taxon>
        <taxon>Brassicaceae</taxon>
        <taxon>Brassiceae</taxon>
        <taxon>Brassica</taxon>
    </lineage>
</organism>
<dbReference type="PANTHER" id="PTHR35046">
    <property type="entry name" value="ZINC KNUCKLE (CCHC-TYPE) FAMILY PROTEIN"/>
    <property type="match status" value="1"/>
</dbReference>
<evidence type="ECO:0000259" key="2">
    <source>
        <dbReference type="Pfam" id="PF03732"/>
    </source>
</evidence>
<reference evidence="3 4" key="1">
    <citation type="journal article" date="2014" name="Genome Biol.">
        <title>Transcriptome and methylome profiling reveals relics of genome dominance in the mesopolyploid Brassica oleracea.</title>
        <authorList>
            <person name="Parkin I.A."/>
            <person name="Koh C."/>
            <person name="Tang H."/>
            <person name="Robinson S.J."/>
            <person name="Kagale S."/>
            <person name="Clarke W.E."/>
            <person name="Town C.D."/>
            <person name="Nixon J."/>
            <person name="Krishnakumar V."/>
            <person name="Bidwell S.L."/>
            <person name="Denoeud F."/>
            <person name="Belcram H."/>
            <person name="Links M.G."/>
            <person name="Just J."/>
            <person name="Clarke C."/>
            <person name="Bender T."/>
            <person name="Huebert T."/>
            <person name="Mason A.S."/>
            <person name="Pires J.C."/>
            <person name="Barker G."/>
            <person name="Moore J."/>
            <person name="Walley P.G."/>
            <person name="Manoli S."/>
            <person name="Batley J."/>
            <person name="Edwards D."/>
            <person name="Nelson M.N."/>
            <person name="Wang X."/>
            <person name="Paterson A.H."/>
            <person name="King G."/>
            <person name="Bancroft I."/>
            <person name="Chalhoub B."/>
            <person name="Sharpe A.G."/>
        </authorList>
    </citation>
    <scope>NUCLEOTIDE SEQUENCE</scope>
    <source>
        <strain evidence="3 4">cv. TO1000</strain>
    </source>
</reference>